<feature type="coiled-coil region" evidence="1">
    <location>
        <begin position="195"/>
        <end position="225"/>
    </location>
</feature>
<reference evidence="2 3" key="1">
    <citation type="journal article" date="2019" name="Anaerobe">
        <title>Brachyspira catarrhinii sp. nov., an anaerobic intestinal spirochaete isolated from vervet monkeys may have been misidentified as Brachyspira aalborgi in previous studies.</title>
        <authorList>
            <person name="Phillips N.D."/>
            <person name="La T."/>
            <person name="Hampson D.J."/>
        </authorList>
    </citation>
    <scope>NUCLEOTIDE SEQUENCE [LARGE SCALE GENOMIC DNA]</scope>
    <source>
        <strain evidence="2 3">Z12</strain>
    </source>
</reference>
<evidence type="ECO:0000313" key="2">
    <source>
        <dbReference type="EMBL" id="TKZ32326.1"/>
    </source>
</evidence>
<proteinExistence type="predicted"/>
<name>A0ABY2TP60_9SPIR</name>
<organism evidence="2 3">
    <name type="scientific">Brachyspira catarrhinii</name>
    <dbReference type="NCBI Taxonomy" id="2528966"/>
    <lineage>
        <taxon>Bacteria</taxon>
        <taxon>Pseudomonadati</taxon>
        <taxon>Spirochaetota</taxon>
        <taxon>Spirochaetia</taxon>
        <taxon>Brachyspirales</taxon>
        <taxon>Brachyspiraceae</taxon>
        <taxon>Brachyspira</taxon>
    </lineage>
</organism>
<keyword evidence="1" id="KW-0175">Coiled coil</keyword>
<accession>A0ABY2TP60</accession>
<sequence length="251" mass="29213">MGFWGAIKNAFATVGRAIKSAVKSFANVIAGNKPSKVDYDETAQTFEKQKRYDQFTATVDETVEMDRIVADTRNKYYDKLNNIEKATIECSRKTFDTMIEEIKNIIDKNKIDFNVRSVEYDFENIIRRFKNTFSDDITRHIALSDRKFSSFLSISNSSERGRKISSYIEELINDAKEEYYKNIDKITNDSLGAISKSINDNISNIEKSIDNIKNEIEENRKLKEAEIEPKRKEYEEKEQLLNDFINVLDNE</sequence>
<gene>
    <name evidence="2" type="ORF">EZH24_09285</name>
</gene>
<dbReference type="RefSeq" id="WP_137998878.1">
    <property type="nucleotide sequence ID" value="NZ_SJDU01000276.1"/>
</dbReference>
<comment type="caution">
    <text evidence="2">The sequence shown here is derived from an EMBL/GenBank/DDBJ whole genome shotgun (WGS) entry which is preliminary data.</text>
</comment>
<dbReference type="EMBL" id="SJDU01000276">
    <property type="protein sequence ID" value="TKZ32326.1"/>
    <property type="molecule type" value="Genomic_DNA"/>
</dbReference>
<evidence type="ECO:0000256" key="1">
    <source>
        <dbReference type="SAM" id="Coils"/>
    </source>
</evidence>
<evidence type="ECO:0000313" key="3">
    <source>
        <dbReference type="Proteomes" id="UP000310168"/>
    </source>
</evidence>
<dbReference type="Proteomes" id="UP000310168">
    <property type="component" value="Unassembled WGS sequence"/>
</dbReference>
<keyword evidence="3" id="KW-1185">Reference proteome</keyword>
<protein>
    <submittedName>
        <fullName evidence="2">Uncharacterized protein</fullName>
    </submittedName>
</protein>